<dbReference type="KEGG" id="cbut:ATN24_00840"/>
<dbReference type="GO" id="GO:0005737">
    <property type="term" value="C:cytoplasm"/>
    <property type="evidence" value="ECO:0007669"/>
    <property type="project" value="TreeGrafter"/>
</dbReference>
<evidence type="ECO:0000313" key="5">
    <source>
        <dbReference type="Proteomes" id="UP000321089"/>
    </source>
</evidence>
<protein>
    <submittedName>
        <fullName evidence="2">Alpha-ribazole phosphatase</fullName>
    </submittedName>
    <submittedName>
        <fullName evidence="3">Histidine phosphatase family protein</fullName>
    </submittedName>
    <submittedName>
        <fullName evidence="1">Phosphoglycerate mutase</fullName>
    </submittedName>
</protein>
<dbReference type="RefSeq" id="WP_002582941.1">
    <property type="nucleotide sequence ID" value="NZ_AP019716.1"/>
</dbReference>
<reference evidence="3 6" key="2">
    <citation type="submission" date="2019-05" db="EMBL/GenBank/DDBJ databases">
        <authorList>
            <person name="Schori C."/>
            <person name="Ahrens C."/>
        </authorList>
    </citation>
    <scope>NUCLEOTIDE SEQUENCE [LARGE SCALE GENOMIC DNA]</scope>
    <source>
        <strain evidence="3 6">DSM 10702</strain>
    </source>
</reference>
<reference evidence="1 5" key="3">
    <citation type="submission" date="2019-07" db="EMBL/GenBank/DDBJ databases">
        <title>Whole genome shotgun sequence of Clostridium butyricum NBRC 3858.</title>
        <authorList>
            <person name="Hosoyama A."/>
            <person name="Uohara A."/>
            <person name="Ohji S."/>
            <person name="Ichikawa N."/>
        </authorList>
    </citation>
    <scope>NUCLEOTIDE SEQUENCE [LARGE SCALE GENOMIC DNA]</scope>
    <source>
        <strain evidence="1 5">NBRC 3858</strain>
    </source>
</reference>
<dbReference type="Proteomes" id="UP000321089">
    <property type="component" value="Unassembled WGS sequence"/>
</dbReference>
<dbReference type="Pfam" id="PF00300">
    <property type="entry name" value="His_Phos_1"/>
    <property type="match status" value="1"/>
</dbReference>
<dbReference type="GO" id="GO:0016791">
    <property type="term" value="F:phosphatase activity"/>
    <property type="evidence" value="ECO:0007669"/>
    <property type="project" value="TreeGrafter"/>
</dbReference>
<dbReference type="OrthoDB" id="9783269at2"/>
<dbReference type="InterPro" id="IPR029033">
    <property type="entry name" value="His_PPase_superfam"/>
</dbReference>
<dbReference type="EMBL" id="LRDH01000095">
    <property type="protein sequence ID" value="PPV16002.1"/>
    <property type="molecule type" value="Genomic_DNA"/>
</dbReference>
<reference evidence="2 4" key="1">
    <citation type="submission" date="2016-01" db="EMBL/GenBank/DDBJ databases">
        <title>Characterization of the Clostridium difficile lineages that are prevalent in Hong Kong and China.</title>
        <authorList>
            <person name="Kwok J.S.-L."/>
            <person name="Lam W.-Y."/>
            <person name="Ip M."/>
            <person name="Chan T.-F."/>
            <person name="Hawkey P.M."/>
            <person name="Tsui S.K.-W."/>
        </authorList>
    </citation>
    <scope>NUCLEOTIDE SEQUENCE [LARGE SCALE GENOMIC DNA]</scope>
    <source>
        <strain evidence="2 4">300064</strain>
    </source>
</reference>
<dbReference type="InterPro" id="IPR013078">
    <property type="entry name" value="His_Pase_superF_clade-1"/>
</dbReference>
<name>A0A0A6PX31_CLOBU</name>
<evidence type="ECO:0000313" key="4">
    <source>
        <dbReference type="Proteomes" id="UP000238081"/>
    </source>
</evidence>
<dbReference type="Proteomes" id="UP000238081">
    <property type="component" value="Unassembled WGS sequence"/>
</dbReference>
<evidence type="ECO:0000313" key="2">
    <source>
        <dbReference type="EMBL" id="PPV16002.1"/>
    </source>
</evidence>
<dbReference type="Gene3D" id="3.40.50.1240">
    <property type="entry name" value="Phosphoglycerate mutase-like"/>
    <property type="match status" value="1"/>
</dbReference>
<organism evidence="2 4">
    <name type="scientific">Clostridium butyricum</name>
    <dbReference type="NCBI Taxonomy" id="1492"/>
    <lineage>
        <taxon>Bacteria</taxon>
        <taxon>Bacillati</taxon>
        <taxon>Bacillota</taxon>
        <taxon>Clostridia</taxon>
        <taxon>Eubacteriales</taxon>
        <taxon>Clostridiaceae</taxon>
        <taxon>Clostridium</taxon>
    </lineage>
</organism>
<dbReference type="EMBL" id="CP040626">
    <property type="protein sequence ID" value="QMW89504.1"/>
    <property type="molecule type" value="Genomic_DNA"/>
</dbReference>
<dbReference type="SMART" id="SM00855">
    <property type="entry name" value="PGAM"/>
    <property type="match status" value="1"/>
</dbReference>
<dbReference type="Proteomes" id="UP000515243">
    <property type="component" value="Chromosome 1"/>
</dbReference>
<dbReference type="CDD" id="cd07067">
    <property type="entry name" value="HP_PGM_like"/>
    <property type="match status" value="1"/>
</dbReference>
<proteinExistence type="predicted"/>
<dbReference type="InterPro" id="IPR050275">
    <property type="entry name" value="PGM_Phosphatase"/>
</dbReference>
<gene>
    <name evidence="2" type="ORF">AWN73_10645</name>
    <name evidence="1" type="ORF">CBU02nite_16020</name>
    <name evidence="3" type="ORF">FF104_00610</name>
</gene>
<accession>A0A0A6PX31</accession>
<dbReference type="SUPFAM" id="SSF53254">
    <property type="entry name" value="Phosphoglycerate mutase-like"/>
    <property type="match status" value="1"/>
</dbReference>
<dbReference type="GeneID" id="92942613"/>
<dbReference type="PANTHER" id="PTHR48100:SF1">
    <property type="entry name" value="HISTIDINE PHOSPHATASE FAMILY PROTEIN-RELATED"/>
    <property type="match status" value="1"/>
</dbReference>
<dbReference type="PANTHER" id="PTHR48100">
    <property type="entry name" value="BROAD-SPECIFICITY PHOSPHATASE YOR283W-RELATED"/>
    <property type="match status" value="1"/>
</dbReference>
<sequence length="196" mass="22710">MIKIALIRHSKTEGNLHGRYIGKTDENLCNEGIIIAKNKEFPKAEQVYSSPLKRCVETSKIIYNYCEPLIFDDLRECDFGDFENKNYKDLDGNEDYQKWIDSNGSMPFPNGENTEAFKRRSIRGFDKVIKNIIDNKINNAAIIVHGGTIMSILDKYSHPNKEFYCWQVDNCCGYLIEIDKALWIKNNKRVNVLESI</sequence>
<evidence type="ECO:0000313" key="1">
    <source>
        <dbReference type="EMBL" id="GEQ21096.1"/>
    </source>
</evidence>
<dbReference type="AlphaFoldDB" id="A0A0A6PX31"/>
<dbReference type="EMBL" id="BKBC01000017">
    <property type="protein sequence ID" value="GEQ21096.1"/>
    <property type="molecule type" value="Genomic_DNA"/>
</dbReference>
<evidence type="ECO:0000313" key="6">
    <source>
        <dbReference type="Proteomes" id="UP000515243"/>
    </source>
</evidence>
<evidence type="ECO:0000313" key="3">
    <source>
        <dbReference type="EMBL" id="QMW89504.1"/>
    </source>
</evidence>